<evidence type="ECO:0000313" key="2">
    <source>
        <dbReference type="EMBL" id="GMS99355.1"/>
    </source>
</evidence>
<dbReference type="Pfam" id="PF00005">
    <property type="entry name" value="ABC_tran"/>
    <property type="match status" value="1"/>
</dbReference>
<comment type="caution">
    <text evidence="2">The sequence shown here is derived from an EMBL/GenBank/DDBJ whole genome shotgun (WGS) entry which is preliminary data.</text>
</comment>
<dbReference type="AlphaFoldDB" id="A0AAV5TXT9"/>
<dbReference type="SUPFAM" id="SSF52540">
    <property type="entry name" value="P-loop containing nucleoside triphosphate hydrolases"/>
    <property type="match status" value="1"/>
</dbReference>
<dbReference type="InterPro" id="IPR003439">
    <property type="entry name" value="ABC_transporter-like_ATP-bd"/>
</dbReference>
<sequence length="119" mass="12498">GKSIAFVGPSGGGKSTIVNLLERFFEPISGQLLLDGTDFTSLTRFQLRSSIALVGQEPMVFRGTIAENVGLGVDGVTEEQVRDACKQANAADFIEDFPEGYSTLVGGKGGSLSGGQKQR</sequence>
<dbReference type="GO" id="GO:0016020">
    <property type="term" value="C:membrane"/>
    <property type="evidence" value="ECO:0007669"/>
    <property type="project" value="TreeGrafter"/>
</dbReference>
<dbReference type="InterPro" id="IPR039421">
    <property type="entry name" value="Type_1_exporter"/>
</dbReference>
<dbReference type="Proteomes" id="UP001432027">
    <property type="component" value="Unassembled WGS sequence"/>
</dbReference>
<feature type="non-terminal residue" evidence="2">
    <location>
        <position position="119"/>
    </location>
</feature>
<dbReference type="GO" id="GO:0005524">
    <property type="term" value="F:ATP binding"/>
    <property type="evidence" value="ECO:0007669"/>
    <property type="project" value="InterPro"/>
</dbReference>
<proteinExistence type="predicted"/>
<organism evidence="2 3">
    <name type="scientific">Pristionchus entomophagus</name>
    <dbReference type="NCBI Taxonomy" id="358040"/>
    <lineage>
        <taxon>Eukaryota</taxon>
        <taxon>Metazoa</taxon>
        <taxon>Ecdysozoa</taxon>
        <taxon>Nematoda</taxon>
        <taxon>Chromadorea</taxon>
        <taxon>Rhabditida</taxon>
        <taxon>Rhabditina</taxon>
        <taxon>Diplogasteromorpha</taxon>
        <taxon>Diplogasteroidea</taxon>
        <taxon>Neodiplogasteridae</taxon>
        <taxon>Pristionchus</taxon>
    </lineage>
</organism>
<protein>
    <recommendedName>
        <fullName evidence="1">ABC transporter domain-containing protein</fullName>
    </recommendedName>
</protein>
<feature type="domain" description="ABC transporter" evidence="1">
    <location>
        <begin position="1"/>
        <end position="119"/>
    </location>
</feature>
<reference evidence="2" key="1">
    <citation type="submission" date="2023-10" db="EMBL/GenBank/DDBJ databases">
        <title>Genome assembly of Pristionchus species.</title>
        <authorList>
            <person name="Yoshida K."/>
            <person name="Sommer R.J."/>
        </authorList>
    </citation>
    <scope>NUCLEOTIDE SEQUENCE</scope>
    <source>
        <strain evidence="2">RS0144</strain>
    </source>
</reference>
<dbReference type="Gene3D" id="3.40.50.300">
    <property type="entry name" value="P-loop containing nucleotide triphosphate hydrolases"/>
    <property type="match status" value="1"/>
</dbReference>
<accession>A0AAV5TXT9</accession>
<gene>
    <name evidence="2" type="ORF">PENTCL1PPCAC_21530</name>
</gene>
<keyword evidence="3" id="KW-1185">Reference proteome</keyword>
<feature type="non-terminal residue" evidence="2">
    <location>
        <position position="1"/>
    </location>
</feature>
<dbReference type="PANTHER" id="PTHR24221">
    <property type="entry name" value="ATP-BINDING CASSETTE SUB-FAMILY B"/>
    <property type="match status" value="1"/>
</dbReference>
<dbReference type="GO" id="GO:0042626">
    <property type="term" value="F:ATPase-coupled transmembrane transporter activity"/>
    <property type="evidence" value="ECO:0007669"/>
    <property type="project" value="TreeGrafter"/>
</dbReference>
<evidence type="ECO:0000259" key="1">
    <source>
        <dbReference type="Pfam" id="PF00005"/>
    </source>
</evidence>
<evidence type="ECO:0000313" key="3">
    <source>
        <dbReference type="Proteomes" id="UP001432027"/>
    </source>
</evidence>
<dbReference type="EMBL" id="BTSX01000005">
    <property type="protein sequence ID" value="GMS99355.1"/>
    <property type="molecule type" value="Genomic_DNA"/>
</dbReference>
<dbReference type="PANTHER" id="PTHR24221:SF617">
    <property type="entry name" value="P-GLYCOPROTEIN RELATED"/>
    <property type="match status" value="1"/>
</dbReference>
<dbReference type="InterPro" id="IPR027417">
    <property type="entry name" value="P-loop_NTPase"/>
</dbReference>
<dbReference type="GO" id="GO:0016887">
    <property type="term" value="F:ATP hydrolysis activity"/>
    <property type="evidence" value="ECO:0007669"/>
    <property type="project" value="InterPro"/>
</dbReference>
<name>A0AAV5TXT9_9BILA</name>